<dbReference type="GO" id="GO:0005506">
    <property type="term" value="F:iron ion binding"/>
    <property type="evidence" value="ECO:0007669"/>
    <property type="project" value="TreeGrafter"/>
</dbReference>
<proteinExistence type="predicted"/>
<dbReference type="Gene3D" id="2.60.300.12">
    <property type="entry name" value="HesB-like domain"/>
    <property type="match status" value="1"/>
</dbReference>
<gene>
    <name evidence="2" type="ORF">NATSA_03450</name>
</gene>
<dbReference type="PROSITE" id="PS01152">
    <property type="entry name" value="HESB"/>
    <property type="match status" value="1"/>
</dbReference>
<sequence>MSYTDNPVTTDKQSPVSLTQRAARQVRKIIEEEQIPENHLLRIAVEGGGCSGLSYALGFDNKTSDDEQYVTEGVQVIIDKRHLLYLSGISIDFSDGLDARGFVFNNPNATSTCGCGTSFSA</sequence>
<dbReference type="NCBIfam" id="TIGR00049">
    <property type="entry name" value="iron-sulfur cluster assembly accessory protein"/>
    <property type="match status" value="1"/>
</dbReference>
<name>A0A8J7S7S7_9BACT</name>
<dbReference type="Pfam" id="PF01521">
    <property type="entry name" value="Fe-S_biosyn"/>
    <property type="match status" value="1"/>
</dbReference>
<dbReference type="GO" id="GO:0051537">
    <property type="term" value="F:2 iron, 2 sulfur cluster binding"/>
    <property type="evidence" value="ECO:0007669"/>
    <property type="project" value="TreeGrafter"/>
</dbReference>
<feature type="domain" description="Core" evidence="1">
    <location>
        <begin position="17"/>
        <end position="116"/>
    </location>
</feature>
<comment type="caution">
    <text evidence="2">The sequence shown here is derived from an EMBL/GenBank/DDBJ whole genome shotgun (WGS) entry which is preliminary data.</text>
</comment>
<keyword evidence="3" id="KW-1185">Reference proteome</keyword>
<dbReference type="EMBL" id="JAFIDN010000002">
    <property type="protein sequence ID" value="MBP3191711.1"/>
    <property type="molecule type" value="Genomic_DNA"/>
</dbReference>
<dbReference type="GO" id="GO:0016226">
    <property type="term" value="P:iron-sulfur cluster assembly"/>
    <property type="evidence" value="ECO:0007669"/>
    <property type="project" value="InterPro"/>
</dbReference>
<dbReference type="GO" id="GO:0051539">
    <property type="term" value="F:4 iron, 4 sulfur cluster binding"/>
    <property type="evidence" value="ECO:0007669"/>
    <property type="project" value="TreeGrafter"/>
</dbReference>
<organism evidence="2 3">
    <name type="scientific">Natronogracilivirga saccharolytica</name>
    <dbReference type="NCBI Taxonomy" id="2812953"/>
    <lineage>
        <taxon>Bacteria</taxon>
        <taxon>Pseudomonadati</taxon>
        <taxon>Balneolota</taxon>
        <taxon>Balneolia</taxon>
        <taxon>Balneolales</taxon>
        <taxon>Cyclonatronaceae</taxon>
        <taxon>Natronogracilivirga</taxon>
    </lineage>
</organism>
<dbReference type="PANTHER" id="PTHR43011">
    <property type="entry name" value="IRON-SULFUR CLUSTER ASSEMBLY 2 HOMOLOG, MITOCHONDRIAL"/>
    <property type="match status" value="1"/>
</dbReference>
<dbReference type="SUPFAM" id="SSF89360">
    <property type="entry name" value="HesB-like domain"/>
    <property type="match status" value="1"/>
</dbReference>
<evidence type="ECO:0000313" key="3">
    <source>
        <dbReference type="Proteomes" id="UP000673975"/>
    </source>
</evidence>
<dbReference type="InterPro" id="IPR017870">
    <property type="entry name" value="FeS_cluster_insertion_CS"/>
</dbReference>
<evidence type="ECO:0000313" key="2">
    <source>
        <dbReference type="EMBL" id="MBP3191711.1"/>
    </source>
</evidence>
<dbReference type="InterPro" id="IPR000361">
    <property type="entry name" value="ATAP_core_dom"/>
</dbReference>
<accession>A0A8J7S7S7</accession>
<evidence type="ECO:0000259" key="1">
    <source>
        <dbReference type="Pfam" id="PF01521"/>
    </source>
</evidence>
<dbReference type="InterPro" id="IPR016092">
    <property type="entry name" value="ATAP"/>
</dbReference>
<protein>
    <submittedName>
        <fullName evidence="2">Iron-sulfur cluster assembly accessory protein</fullName>
    </submittedName>
</protein>
<reference evidence="2" key="1">
    <citation type="submission" date="2021-02" db="EMBL/GenBank/DDBJ databases">
        <title>Natronogracilivirga saccharolytica gen. nov. sp. nov. a new anaerobic, haloalkiliphilic carbohydrate-fermenting bacterium from soda lake and proposing of Cyclonatronumiaceae fam. nov. in the phylum Balneolaeota.</title>
        <authorList>
            <person name="Zhilina T.N."/>
            <person name="Sorokin D.Y."/>
            <person name="Zavarzina D.G."/>
            <person name="Toshchakov S.V."/>
            <person name="Kublanov I.V."/>
        </authorList>
    </citation>
    <scope>NUCLEOTIDE SEQUENCE</scope>
    <source>
        <strain evidence="2">Z-1702</strain>
    </source>
</reference>
<dbReference type="RefSeq" id="WP_210510432.1">
    <property type="nucleotide sequence ID" value="NZ_JAFIDN010000002.1"/>
</dbReference>
<dbReference type="AlphaFoldDB" id="A0A8J7S7S7"/>
<dbReference type="Proteomes" id="UP000673975">
    <property type="component" value="Unassembled WGS sequence"/>
</dbReference>
<dbReference type="InterPro" id="IPR035903">
    <property type="entry name" value="HesB-like_dom_sf"/>
</dbReference>
<dbReference type="PANTHER" id="PTHR43011:SF1">
    <property type="entry name" value="IRON-SULFUR CLUSTER ASSEMBLY 2 HOMOLOG, MITOCHONDRIAL"/>
    <property type="match status" value="1"/>
</dbReference>